<dbReference type="AlphaFoldDB" id="A0A0L0HAH4"/>
<dbReference type="InParanoid" id="A0A0L0HAH4"/>
<gene>
    <name evidence="1" type="ORF">SPPG_09372</name>
</gene>
<name>A0A0L0HAH4_SPIPD</name>
<dbReference type="EMBL" id="KQ257461">
    <property type="protein sequence ID" value="KNC98011.1"/>
    <property type="molecule type" value="Genomic_DNA"/>
</dbReference>
<evidence type="ECO:0000313" key="1">
    <source>
        <dbReference type="EMBL" id="KNC98011.1"/>
    </source>
</evidence>
<reference evidence="1 2" key="1">
    <citation type="submission" date="2009-08" db="EMBL/GenBank/DDBJ databases">
        <title>The Genome Sequence of Spizellomyces punctatus strain DAOM BR117.</title>
        <authorList>
            <consortium name="The Broad Institute Genome Sequencing Platform"/>
            <person name="Russ C."/>
            <person name="Cuomo C."/>
            <person name="Shea T."/>
            <person name="Young S.K."/>
            <person name="Zeng Q."/>
            <person name="Koehrsen M."/>
            <person name="Haas B."/>
            <person name="Borodovsky M."/>
            <person name="Guigo R."/>
            <person name="Alvarado L."/>
            <person name="Berlin A."/>
            <person name="Bochicchio J."/>
            <person name="Borenstein D."/>
            <person name="Chapman S."/>
            <person name="Chen Z."/>
            <person name="Engels R."/>
            <person name="Freedman E."/>
            <person name="Gellesch M."/>
            <person name="Goldberg J."/>
            <person name="Griggs A."/>
            <person name="Gujja S."/>
            <person name="Heiman D."/>
            <person name="Hepburn T."/>
            <person name="Howarth C."/>
            <person name="Jen D."/>
            <person name="Larson L."/>
            <person name="Lewis B."/>
            <person name="Mehta T."/>
            <person name="Park D."/>
            <person name="Pearson M."/>
            <person name="Roberts A."/>
            <person name="Saif S."/>
            <person name="Shenoy N."/>
            <person name="Sisk P."/>
            <person name="Stolte C."/>
            <person name="Sykes S."/>
            <person name="Thomson T."/>
            <person name="Walk T."/>
            <person name="White J."/>
            <person name="Yandava C."/>
            <person name="Burger G."/>
            <person name="Gray M.W."/>
            <person name="Holland P.W.H."/>
            <person name="King N."/>
            <person name="Lang F.B.F."/>
            <person name="Roger A.J."/>
            <person name="Ruiz-Trillo I."/>
            <person name="Lander E."/>
            <person name="Nusbaum C."/>
        </authorList>
    </citation>
    <scope>NUCLEOTIDE SEQUENCE [LARGE SCALE GENOMIC DNA]</scope>
    <source>
        <strain evidence="1 2">DAOM BR117</strain>
    </source>
</reference>
<dbReference type="VEuPathDB" id="FungiDB:SPPG_09372"/>
<accession>A0A0L0HAH4</accession>
<protein>
    <submittedName>
        <fullName evidence="1">Uncharacterized protein</fullName>
    </submittedName>
</protein>
<sequence>MYTSEIHIHLLDNGKDSSIHDPAHINPTRHFPSHYQFTHYHPSSRSIQKLMFRMVDASGKTIQLLFRNDGHQLSKGGIDGRCYGLILLRVFCYSRGDIMVESGVALLLFHDLLWSRKRSFNFRNPRSTCEKAGFPAEFIVTNTSVVEMITGRFIQPMYNCAERRLPRFPGLTN</sequence>
<organism evidence="1 2">
    <name type="scientific">Spizellomyces punctatus (strain DAOM BR117)</name>
    <dbReference type="NCBI Taxonomy" id="645134"/>
    <lineage>
        <taxon>Eukaryota</taxon>
        <taxon>Fungi</taxon>
        <taxon>Fungi incertae sedis</taxon>
        <taxon>Chytridiomycota</taxon>
        <taxon>Chytridiomycota incertae sedis</taxon>
        <taxon>Chytridiomycetes</taxon>
        <taxon>Spizellomycetales</taxon>
        <taxon>Spizellomycetaceae</taxon>
        <taxon>Spizellomyces</taxon>
    </lineage>
</organism>
<keyword evidence="2" id="KW-1185">Reference proteome</keyword>
<proteinExistence type="predicted"/>
<dbReference type="RefSeq" id="XP_016606051.1">
    <property type="nucleotide sequence ID" value="XM_016757532.1"/>
</dbReference>
<dbReference type="GeneID" id="27692497"/>
<dbReference type="Proteomes" id="UP000053201">
    <property type="component" value="Unassembled WGS sequence"/>
</dbReference>
<evidence type="ECO:0000313" key="2">
    <source>
        <dbReference type="Proteomes" id="UP000053201"/>
    </source>
</evidence>